<evidence type="ECO:0000313" key="2">
    <source>
        <dbReference type="Proteomes" id="UP000595437"/>
    </source>
</evidence>
<proteinExistence type="predicted"/>
<sequence>MALQLKHVASALKKISEEALGEIVISIIPDTLPPARARHGDRKAIEAATTHLPSGEPTVSRRMGPHEELIKKEVDTSVVHRARFSSRARPKD</sequence>
<reference evidence="2" key="1">
    <citation type="submission" date="2021-01" db="EMBL/GenBank/DDBJ databases">
        <title>Caligus Genome Assembly.</title>
        <authorList>
            <person name="Gallardo-Escarate C."/>
        </authorList>
    </citation>
    <scope>NUCLEOTIDE SEQUENCE [LARGE SCALE GENOMIC DNA]</scope>
</reference>
<gene>
    <name evidence="1" type="ORF">FKW44_020678</name>
</gene>
<dbReference type="Proteomes" id="UP000595437">
    <property type="component" value="Chromosome 15"/>
</dbReference>
<evidence type="ECO:0000313" key="1">
    <source>
        <dbReference type="EMBL" id="QQP35793.1"/>
    </source>
</evidence>
<dbReference type="EMBL" id="CP045904">
    <property type="protein sequence ID" value="QQP35793.1"/>
    <property type="molecule type" value="Genomic_DNA"/>
</dbReference>
<accession>A0A7T8GQF1</accession>
<keyword evidence="2" id="KW-1185">Reference proteome</keyword>
<dbReference type="AlphaFoldDB" id="A0A7T8GQF1"/>
<protein>
    <submittedName>
        <fullName evidence="1">Uncharacterized protein</fullName>
    </submittedName>
</protein>
<name>A0A7T8GQF1_CALRO</name>
<organism evidence="1 2">
    <name type="scientific">Caligus rogercresseyi</name>
    <name type="common">Sea louse</name>
    <dbReference type="NCBI Taxonomy" id="217165"/>
    <lineage>
        <taxon>Eukaryota</taxon>
        <taxon>Metazoa</taxon>
        <taxon>Ecdysozoa</taxon>
        <taxon>Arthropoda</taxon>
        <taxon>Crustacea</taxon>
        <taxon>Multicrustacea</taxon>
        <taxon>Hexanauplia</taxon>
        <taxon>Copepoda</taxon>
        <taxon>Siphonostomatoida</taxon>
        <taxon>Caligidae</taxon>
        <taxon>Caligus</taxon>
    </lineage>
</organism>